<evidence type="ECO:0000256" key="12">
    <source>
        <dbReference type="ARBA" id="ARBA00022833"/>
    </source>
</evidence>
<dbReference type="Proteomes" id="UP001159428">
    <property type="component" value="Unassembled WGS sequence"/>
</dbReference>
<keyword evidence="7" id="KW-1003">Cell membrane</keyword>
<gene>
    <name evidence="27" type="ORF">PMEA_00035084</name>
</gene>
<dbReference type="FunFam" id="2.60.40.1910:FF:000003">
    <property type="entry name" value="Aminopeptidase"/>
    <property type="match status" value="1"/>
</dbReference>
<dbReference type="Pfam" id="PF11838">
    <property type="entry name" value="ERAP1_C"/>
    <property type="match status" value="1"/>
</dbReference>
<feature type="active site" description="Proton acceptor" evidence="20">
    <location>
        <position position="426"/>
    </location>
</feature>
<dbReference type="PRINTS" id="PR00756">
    <property type="entry name" value="ALADIPTASE"/>
</dbReference>
<evidence type="ECO:0000259" key="24">
    <source>
        <dbReference type="Pfam" id="PF01433"/>
    </source>
</evidence>
<feature type="binding site" evidence="21">
    <location>
        <position position="448"/>
    </location>
    <ligand>
        <name>Zn(2+)</name>
        <dbReference type="ChEBI" id="CHEBI:29105"/>
        <note>catalytic</note>
    </ligand>
</feature>
<dbReference type="CDD" id="cd09601">
    <property type="entry name" value="M1_APN-Q_like"/>
    <property type="match status" value="1"/>
</dbReference>
<evidence type="ECO:0000256" key="16">
    <source>
        <dbReference type="ARBA" id="ARBA00023049"/>
    </source>
</evidence>
<feature type="domain" description="Aminopeptidase N-like N-terminal" evidence="26">
    <location>
        <begin position="135"/>
        <end position="317"/>
    </location>
</feature>
<protein>
    <recommendedName>
        <fullName evidence="5">glutamyl aminopeptidase</fullName>
        <ecNumber evidence="5">3.4.11.7</ecNumber>
    </recommendedName>
</protein>
<feature type="domain" description="Peptidase M1 membrane alanine aminopeptidase" evidence="24">
    <location>
        <begin position="353"/>
        <end position="575"/>
    </location>
</feature>
<feature type="transmembrane region" description="Helical" evidence="23">
    <location>
        <begin position="80"/>
        <end position="99"/>
    </location>
</feature>
<dbReference type="PANTHER" id="PTHR11533:SF276">
    <property type="entry name" value="GLUTAMYL AMINOPEPTIDASE"/>
    <property type="match status" value="1"/>
</dbReference>
<evidence type="ECO:0000256" key="5">
    <source>
        <dbReference type="ARBA" id="ARBA00012567"/>
    </source>
</evidence>
<dbReference type="PANTHER" id="PTHR11533">
    <property type="entry name" value="PROTEASE M1 ZINC METALLOPROTEASE"/>
    <property type="match status" value="1"/>
</dbReference>
<comment type="cofactor">
    <cofactor evidence="21">
        <name>Zn(2+)</name>
        <dbReference type="ChEBI" id="CHEBI:29105"/>
    </cofactor>
    <text evidence="21">Binds 1 zinc ion per subunit.</text>
</comment>
<keyword evidence="11" id="KW-0378">Hydrolase</keyword>
<dbReference type="InterPro" id="IPR050344">
    <property type="entry name" value="Peptidase_M1_aminopeptidases"/>
</dbReference>
<keyword evidence="12 21" id="KW-0862">Zinc</keyword>
<dbReference type="InterPro" id="IPR024571">
    <property type="entry name" value="ERAP1-like_C_dom"/>
</dbReference>
<dbReference type="EMBL" id="CALNXJ010000009">
    <property type="protein sequence ID" value="CAH3103146.1"/>
    <property type="molecule type" value="Genomic_DNA"/>
</dbReference>
<evidence type="ECO:0000259" key="26">
    <source>
        <dbReference type="Pfam" id="PF17900"/>
    </source>
</evidence>
<evidence type="ECO:0000256" key="2">
    <source>
        <dbReference type="ARBA" id="ARBA00004401"/>
    </source>
</evidence>
<feature type="domain" description="ERAP1-like C-terminal" evidence="25">
    <location>
        <begin position="658"/>
        <end position="979"/>
    </location>
</feature>
<keyword evidence="15 23" id="KW-1133">Transmembrane helix</keyword>
<dbReference type="GO" id="GO:0042277">
    <property type="term" value="F:peptide binding"/>
    <property type="evidence" value="ECO:0007669"/>
    <property type="project" value="TreeGrafter"/>
</dbReference>
<dbReference type="FunFam" id="1.25.50.20:FF:000001">
    <property type="entry name" value="Aminopeptidase"/>
    <property type="match status" value="1"/>
</dbReference>
<feature type="binding site" evidence="21">
    <location>
        <position position="429"/>
    </location>
    <ligand>
        <name>Zn(2+)</name>
        <dbReference type="ChEBI" id="CHEBI:29105"/>
        <note>catalytic</note>
    </ligand>
</feature>
<dbReference type="InterPro" id="IPR034016">
    <property type="entry name" value="M1_APN-typ"/>
</dbReference>
<dbReference type="AlphaFoldDB" id="A0AAU9WAK4"/>
<comment type="subcellular location">
    <subcellularLocation>
        <location evidence="2">Cell membrane</location>
        <topology evidence="2">Single-pass type II membrane protein</topology>
    </subcellularLocation>
</comment>
<evidence type="ECO:0000256" key="23">
    <source>
        <dbReference type="SAM" id="Phobius"/>
    </source>
</evidence>
<evidence type="ECO:0000256" key="10">
    <source>
        <dbReference type="ARBA" id="ARBA00022723"/>
    </source>
</evidence>
<evidence type="ECO:0000256" key="19">
    <source>
        <dbReference type="ARBA" id="ARBA00023180"/>
    </source>
</evidence>
<proteinExistence type="inferred from homology"/>
<evidence type="ECO:0000256" key="1">
    <source>
        <dbReference type="ARBA" id="ARBA00001703"/>
    </source>
</evidence>
<evidence type="ECO:0000313" key="28">
    <source>
        <dbReference type="Proteomes" id="UP001159428"/>
    </source>
</evidence>
<evidence type="ECO:0000256" key="21">
    <source>
        <dbReference type="PIRSR" id="PIRSR634016-3"/>
    </source>
</evidence>
<dbReference type="Gene3D" id="2.60.40.1730">
    <property type="entry name" value="tricorn interacting facor f3 domain"/>
    <property type="match status" value="1"/>
</dbReference>
<dbReference type="FunFam" id="2.60.40.1730:FF:000023">
    <property type="entry name" value="Aminopeptidase"/>
    <property type="match status" value="1"/>
</dbReference>
<dbReference type="GO" id="GO:0070006">
    <property type="term" value="F:metalloaminopeptidase activity"/>
    <property type="evidence" value="ECO:0007669"/>
    <property type="project" value="TreeGrafter"/>
</dbReference>
<evidence type="ECO:0000256" key="9">
    <source>
        <dbReference type="ARBA" id="ARBA00022692"/>
    </source>
</evidence>
<evidence type="ECO:0000256" key="17">
    <source>
        <dbReference type="ARBA" id="ARBA00023136"/>
    </source>
</evidence>
<evidence type="ECO:0000256" key="18">
    <source>
        <dbReference type="ARBA" id="ARBA00023157"/>
    </source>
</evidence>
<keyword evidence="16" id="KW-0482">Metalloprotease</keyword>
<dbReference type="InterPro" id="IPR045357">
    <property type="entry name" value="Aminopeptidase_N-like_N"/>
</dbReference>
<evidence type="ECO:0000313" key="27">
    <source>
        <dbReference type="EMBL" id="CAH3103146.1"/>
    </source>
</evidence>
<dbReference type="Pfam" id="PF01433">
    <property type="entry name" value="Peptidase_M1"/>
    <property type="match status" value="1"/>
</dbReference>
<dbReference type="InterPro" id="IPR014782">
    <property type="entry name" value="Peptidase_M1_dom"/>
</dbReference>
<comment type="similarity">
    <text evidence="3">Belongs to the peptidase M1 family.</text>
</comment>
<dbReference type="Gene3D" id="1.25.50.20">
    <property type="match status" value="1"/>
</dbReference>
<dbReference type="SUPFAM" id="SSF55486">
    <property type="entry name" value="Metalloproteases ('zincins'), catalytic domain"/>
    <property type="match status" value="1"/>
</dbReference>
<evidence type="ECO:0000256" key="20">
    <source>
        <dbReference type="PIRSR" id="PIRSR634016-1"/>
    </source>
</evidence>
<evidence type="ECO:0000256" key="8">
    <source>
        <dbReference type="ARBA" id="ARBA00022670"/>
    </source>
</evidence>
<keyword evidence="28" id="KW-1185">Reference proteome</keyword>
<accession>A0AAU9WAK4</accession>
<dbReference type="SUPFAM" id="SSF63737">
    <property type="entry name" value="Leukotriene A4 hydrolase N-terminal domain"/>
    <property type="match status" value="1"/>
</dbReference>
<evidence type="ECO:0000256" key="11">
    <source>
        <dbReference type="ARBA" id="ARBA00022801"/>
    </source>
</evidence>
<dbReference type="FunFam" id="1.10.390.10:FF:000016">
    <property type="entry name" value="Glutamyl aminopeptidase"/>
    <property type="match status" value="1"/>
</dbReference>
<evidence type="ECO:0000256" key="15">
    <source>
        <dbReference type="ARBA" id="ARBA00022989"/>
    </source>
</evidence>
<dbReference type="GO" id="GO:0005615">
    <property type="term" value="C:extracellular space"/>
    <property type="evidence" value="ECO:0007669"/>
    <property type="project" value="TreeGrafter"/>
</dbReference>
<dbReference type="GO" id="GO:0004230">
    <property type="term" value="F:glutamyl aminopeptidase activity"/>
    <property type="evidence" value="ECO:0007669"/>
    <property type="project" value="UniProtKB-EC"/>
</dbReference>
<dbReference type="InterPro" id="IPR001930">
    <property type="entry name" value="Peptidase_M1"/>
</dbReference>
<dbReference type="GO" id="GO:0005886">
    <property type="term" value="C:plasma membrane"/>
    <property type="evidence" value="ECO:0007669"/>
    <property type="project" value="UniProtKB-SubCell"/>
</dbReference>
<evidence type="ECO:0000259" key="25">
    <source>
        <dbReference type="Pfam" id="PF11838"/>
    </source>
</evidence>
<comment type="catalytic activity">
    <reaction evidence="1">
        <text>Release of N-terminal glutamate (and to a lesser extent aspartate) from a peptide.</text>
        <dbReference type="EC" id="3.4.11.7"/>
    </reaction>
</comment>
<feature type="site" description="Transition state stabilizer" evidence="22">
    <location>
        <position position="511"/>
    </location>
</feature>
<evidence type="ECO:0000256" key="22">
    <source>
        <dbReference type="PIRSR" id="PIRSR634016-4"/>
    </source>
</evidence>
<comment type="caution">
    <text evidence="27">The sequence shown here is derived from an EMBL/GenBank/DDBJ whole genome shotgun (WGS) entry which is preliminary data.</text>
</comment>
<feature type="transmembrane region" description="Helical" evidence="23">
    <location>
        <begin position="36"/>
        <end position="59"/>
    </location>
</feature>
<keyword evidence="14" id="KW-0735">Signal-anchor</keyword>
<comment type="subunit">
    <text evidence="4">Homodimer; disulfide-linked.</text>
</comment>
<keyword evidence="6" id="KW-0031">Aminopeptidase</keyword>
<organism evidence="27 28">
    <name type="scientific">Pocillopora meandrina</name>
    <dbReference type="NCBI Taxonomy" id="46732"/>
    <lineage>
        <taxon>Eukaryota</taxon>
        <taxon>Metazoa</taxon>
        <taxon>Cnidaria</taxon>
        <taxon>Anthozoa</taxon>
        <taxon>Hexacorallia</taxon>
        <taxon>Scleractinia</taxon>
        <taxon>Astrocoeniina</taxon>
        <taxon>Pocilloporidae</taxon>
        <taxon>Pocillopora</taxon>
    </lineage>
</organism>
<keyword evidence="8" id="KW-0645">Protease</keyword>
<dbReference type="GO" id="GO:0043171">
    <property type="term" value="P:peptide catabolic process"/>
    <property type="evidence" value="ECO:0007669"/>
    <property type="project" value="TreeGrafter"/>
</dbReference>
<dbReference type="GO" id="GO:0005737">
    <property type="term" value="C:cytoplasm"/>
    <property type="evidence" value="ECO:0007669"/>
    <property type="project" value="TreeGrafter"/>
</dbReference>
<dbReference type="InterPro" id="IPR042097">
    <property type="entry name" value="Aminopeptidase_N-like_N_sf"/>
</dbReference>
<keyword evidence="17 23" id="KW-0472">Membrane</keyword>
<dbReference type="GO" id="GO:0008270">
    <property type="term" value="F:zinc ion binding"/>
    <property type="evidence" value="ECO:0007669"/>
    <property type="project" value="InterPro"/>
</dbReference>
<sequence length="1019" mass="118078">MDFKHQEEKPLRTDSFRIQEPRCRTAPQGKFVSRSVIATVLALIIVLIILVIVLGSLLGKERCSKEEKFKGDELIIHNSYFFISSFHVTFYSSPIHILFTGTISPETTFPTTVHSPTTRGNGIWWNVRLPKHITPKHYDVIIFVDLKKFLFNGKVSILIDVKQSTDYILVHTNQLEVMSVTVRRSSGGEFRVMNQFWFEINQFYVIQLNGWLHPDEYVVTIEYESDLREELEGFYRMTYKQKDGTIVPVAVTQFSPSHARKAFPCFDEPAMKATFNVTIAHDPDLTAISNMPVYHNEVTDGWKYDHFEKSVVMSTYLVAFAVCDFKHTEFTLTKDGKTVRMYAPAEQIDQVEYASQITDKLFSFFEEYFQIPYALPKTDMIAIPNFIHGAMENWGLITYRDWNLLFKPNVSSADNKQRVAEVISHEIAHQWFGNLVTMEWWDDFWLNEGFASFMEFSATDFIHPEWKIDDQLVVTDMSTAFAADGLANSHPIRIPITRPEEITKIFDSITYEKGACILRMLEAYLGKEVFRRGLKRYLKRFEYANANTMKLWAALREESCYQGNCVDVDHMMNTWTLQMGYPVINIRHSTGDQYLVSQERFLYHTDANITAEYRSPYNYKWFIPFTYVTSSTPNKVILKDINMTSGTITWTPRNGRGWIKGNVGQKGFFRVNYDDKNWDALAQALRTDHKLLNISDRGGVIDDAFELARSEKLNYTKALELTSFLRAEEEYVPWQTALKSFNFIKSLLIPPRPAYKYLQKYLVYQAEPIYKRLGFTDQGSHLETFLRPAILEIVCDAKDKACRANASKYFRDWMRDPVKNRIPANLRSLIYYYGIANGGQEEWDFAFDQLLQTSVASERKKLVQGLAGSPEPWILSRFLQFSLDKTKIKSSDAPLVIKKVAETSSVGQQIAWDFILNHWKLLEKRYGESLYILRNILESVTSGFTNEFQLQQLLNFVKGRDDGSGLSGQSLSQVVERVKSNMAWIKRNEKDIENWLKVFLSKTGEQTKQSFDFSDPAKR</sequence>
<keyword evidence="10 21" id="KW-0479">Metal-binding</keyword>
<evidence type="ECO:0000256" key="6">
    <source>
        <dbReference type="ARBA" id="ARBA00022438"/>
    </source>
</evidence>
<feature type="binding site" evidence="21">
    <location>
        <position position="425"/>
    </location>
    <ligand>
        <name>Zn(2+)</name>
        <dbReference type="ChEBI" id="CHEBI:29105"/>
        <note>catalytic</note>
    </ligand>
</feature>
<keyword evidence="9 23" id="KW-0812">Transmembrane</keyword>
<dbReference type="Pfam" id="PF17900">
    <property type="entry name" value="Peptidase_M1_N"/>
    <property type="match status" value="1"/>
</dbReference>
<name>A0AAU9WAK4_9CNID</name>
<dbReference type="InterPro" id="IPR027268">
    <property type="entry name" value="Peptidase_M4/M1_CTD_sf"/>
</dbReference>
<dbReference type="Gene3D" id="1.10.390.10">
    <property type="entry name" value="Neutral Protease Domain 2"/>
    <property type="match status" value="1"/>
</dbReference>
<dbReference type="Gene3D" id="2.60.40.1910">
    <property type="match status" value="1"/>
</dbReference>
<reference evidence="27 28" key="1">
    <citation type="submission" date="2022-05" db="EMBL/GenBank/DDBJ databases">
        <authorList>
            <consortium name="Genoscope - CEA"/>
            <person name="William W."/>
        </authorList>
    </citation>
    <scope>NUCLEOTIDE SEQUENCE [LARGE SCALE GENOMIC DNA]</scope>
</reference>
<dbReference type="GO" id="GO:0006508">
    <property type="term" value="P:proteolysis"/>
    <property type="evidence" value="ECO:0007669"/>
    <property type="project" value="UniProtKB-KW"/>
</dbReference>
<evidence type="ECO:0000256" key="4">
    <source>
        <dbReference type="ARBA" id="ARBA00011748"/>
    </source>
</evidence>
<keyword evidence="19" id="KW-0325">Glycoprotein</keyword>
<evidence type="ECO:0000256" key="3">
    <source>
        <dbReference type="ARBA" id="ARBA00010136"/>
    </source>
</evidence>
<evidence type="ECO:0000256" key="7">
    <source>
        <dbReference type="ARBA" id="ARBA00022475"/>
    </source>
</evidence>
<dbReference type="EC" id="3.4.11.7" evidence="5"/>
<evidence type="ECO:0000256" key="14">
    <source>
        <dbReference type="ARBA" id="ARBA00022968"/>
    </source>
</evidence>
<keyword evidence="13" id="KW-0106">Calcium</keyword>
<evidence type="ECO:0000256" key="13">
    <source>
        <dbReference type="ARBA" id="ARBA00022837"/>
    </source>
</evidence>
<keyword evidence="18" id="KW-1015">Disulfide bond</keyword>